<name>A0A5D4LYJ1_9BACI</name>
<protein>
    <submittedName>
        <fullName evidence="3">Uncharacterized protein</fullName>
    </submittedName>
</protein>
<sequence>MKRMKHLSFWMSAIILMTGCQSQADTELDIEMKSEEEQQRIFETYTYDDYRKIFDEVVSEAGKLEDDKKLNKWIIRTLGQEKLLYEKDLSDDEVLELAEQAMVEDKVWKSIAEEKYGITVTDEDVDQFIKEGPDKSDLPQQQAYAEALGLSLEELNHDFDRDLYEKNVIWLKLKPHLEKKYDTSDNNEQVEKYEEEVGKQVN</sequence>
<dbReference type="RefSeq" id="WP_148955366.1">
    <property type="nucleotide sequence ID" value="NZ_VTEG01000038.1"/>
</dbReference>
<feature type="region of interest" description="Disordered" evidence="1">
    <location>
        <begin position="181"/>
        <end position="202"/>
    </location>
</feature>
<organism evidence="3 4">
    <name type="scientific">Rossellomorea vietnamensis</name>
    <dbReference type="NCBI Taxonomy" id="218284"/>
    <lineage>
        <taxon>Bacteria</taxon>
        <taxon>Bacillati</taxon>
        <taxon>Bacillota</taxon>
        <taxon>Bacilli</taxon>
        <taxon>Bacillales</taxon>
        <taxon>Bacillaceae</taxon>
        <taxon>Rossellomorea</taxon>
    </lineage>
</organism>
<gene>
    <name evidence="3" type="ORF">FZC84_22445</name>
</gene>
<reference evidence="3 4" key="1">
    <citation type="submission" date="2019-08" db="EMBL/GenBank/DDBJ databases">
        <title>Bacillus genomes from the desert of Cuatro Cienegas, Coahuila.</title>
        <authorList>
            <person name="Olmedo-Alvarez G."/>
        </authorList>
    </citation>
    <scope>NUCLEOTIDE SEQUENCE [LARGE SCALE GENOMIC DNA]</scope>
    <source>
        <strain evidence="3 4">CH128b_4D</strain>
    </source>
</reference>
<dbReference type="AlphaFoldDB" id="A0A5D4LYJ1"/>
<evidence type="ECO:0000313" key="4">
    <source>
        <dbReference type="Proteomes" id="UP000325182"/>
    </source>
</evidence>
<evidence type="ECO:0000256" key="2">
    <source>
        <dbReference type="SAM" id="SignalP"/>
    </source>
</evidence>
<dbReference type="PROSITE" id="PS51257">
    <property type="entry name" value="PROKAR_LIPOPROTEIN"/>
    <property type="match status" value="1"/>
</dbReference>
<dbReference type="Proteomes" id="UP000325182">
    <property type="component" value="Unassembled WGS sequence"/>
</dbReference>
<evidence type="ECO:0000313" key="3">
    <source>
        <dbReference type="EMBL" id="TYR94461.1"/>
    </source>
</evidence>
<feature type="signal peptide" evidence="2">
    <location>
        <begin position="1"/>
        <end position="24"/>
    </location>
</feature>
<keyword evidence="2" id="KW-0732">Signal</keyword>
<feature type="chain" id="PRO_5023097761" evidence="2">
    <location>
        <begin position="25"/>
        <end position="202"/>
    </location>
</feature>
<accession>A0A5D4LYJ1</accession>
<dbReference type="EMBL" id="VTEG01000038">
    <property type="protein sequence ID" value="TYR94461.1"/>
    <property type="molecule type" value="Genomic_DNA"/>
</dbReference>
<evidence type="ECO:0000256" key="1">
    <source>
        <dbReference type="SAM" id="MobiDB-lite"/>
    </source>
</evidence>
<proteinExistence type="predicted"/>
<comment type="caution">
    <text evidence="3">The sequence shown here is derived from an EMBL/GenBank/DDBJ whole genome shotgun (WGS) entry which is preliminary data.</text>
</comment>